<proteinExistence type="inferred from homology"/>
<evidence type="ECO:0000256" key="7">
    <source>
        <dbReference type="ARBA" id="ARBA00022723"/>
    </source>
</evidence>
<organism evidence="18 19">
    <name type="scientific">Saccharata proteae CBS 121410</name>
    <dbReference type="NCBI Taxonomy" id="1314787"/>
    <lineage>
        <taxon>Eukaryota</taxon>
        <taxon>Fungi</taxon>
        <taxon>Dikarya</taxon>
        <taxon>Ascomycota</taxon>
        <taxon>Pezizomycotina</taxon>
        <taxon>Dothideomycetes</taxon>
        <taxon>Dothideomycetes incertae sedis</taxon>
        <taxon>Botryosphaeriales</taxon>
        <taxon>Saccharataceae</taxon>
        <taxon>Saccharata</taxon>
    </lineage>
</organism>
<dbReference type="SUPFAM" id="SSF52087">
    <property type="entry name" value="CRAL/TRIO domain"/>
    <property type="match status" value="1"/>
</dbReference>
<comment type="catalytic activity">
    <reaction evidence="13">
        <text>a 1,2-diacyl-sn-glycero-3-phospho-(1D-myo-inositol)(in) = a 1,2-diacyl-sn-glycero-3-phospho-(1D-myo-inositol)(out)</text>
        <dbReference type="Rhea" id="RHEA:38691"/>
        <dbReference type="ChEBI" id="CHEBI:57880"/>
    </reaction>
    <physiologicalReaction direction="left-to-right" evidence="13">
        <dbReference type="Rhea" id="RHEA:38692"/>
    </physiologicalReaction>
</comment>
<keyword evidence="4 15" id="KW-0813">Transport</keyword>
<evidence type="ECO:0000256" key="11">
    <source>
        <dbReference type="ARBA" id="ARBA00023055"/>
    </source>
</evidence>
<protein>
    <recommendedName>
        <fullName evidence="15">Phosphatidylinositol transfer protein SFH5</fullName>
        <shortName evidence="15">PITP SFH5</shortName>
    </recommendedName>
</protein>
<evidence type="ECO:0000256" key="15">
    <source>
        <dbReference type="RuleBase" id="RU367059"/>
    </source>
</evidence>
<keyword evidence="9 15" id="KW-0492">Microsome</keyword>
<feature type="domain" description="CRAL-TRIO" evidence="17">
    <location>
        <begin position="160"/>
        <end position="295"/>
    </location>
</feature>
<dbReference type="GO" id="GO:0005829">
    <property type="term" value="C:cytosol"/>
    <property type="evidence" value="ECO:0007669"/>
    <property type="project" value="TreeGrafter"/>
</dbReference>
<dbReference type="GO" id="GO:0005789">
    <property type="term" value="C:endoplasmic reticulum membrane"/>
    <property type="evidence" value="ECO:0007669"/>
    <property type="project" value="UniProtKB-SubCell"/>
</dbReference>
<dbReference type="SMART" id="SM00516">
    <property type="entry name" value="SEC14"/>
    <property type="match status" value="1"/>
</dbReference>
<dbReference type="PANTHER" id="PTHR47669">
    <property type="entry name" value="PHOSPHATIDYLINOSITOL TRANSFER PROTEIN SFH5"/>
    <property type="match status" value="1"/>
</dbReference>
<evidence type="ECO:0000256" key="16">
    <source>
        <dbReference type="SAM" id="MobiDB-lite"/>
    </source>
</evidence>
<accession>A0A9P4HVF0</accession>
<reference evidence="18" key="1">
    <citation type="journal article" date="2020" name="Stud. Mycol.">
        <title>101 Dothideomycetes genomes: a test case for predicting lifestyles and emergence of pathogens.</title>
        <authorList>
            <person name="Haridas S."/>
            <person name="Albert R."/>
            <person name="Binder M."/>
            <person name="Bloem J."/>
            <person name="Labutti K."/>
            <person name="Salamov A."/>
            <person name="Andreopoulos B."/>
            <person name="Baker S."/>
            <person name="Barry K."/>
            <person name="Bills G."/>
            <person name="Bluhm B."/>
            <person name="Cannon C."/>
            <person name="Castanera R."/>
            <person name="Culley D."/>
            <person name="Daum C."/>
            <person name="Ezra D."/>
            <person name="Gonzalez J."/>
            <person name="Henrissat B."/>
            <person name="Kuo A."/>
            <person name="Liang C."/>
            <person name="Lipzen A."/>
            <person name="Lutzoni F."/>
            <person name="Magnuson J."/>
            <person name="Mondo S."/>
            <person name="Nolan M."/>
            <person name="Ohm R."/>
            <person name="Pangilinan J."/>
            <person name="Park H.-J."/>
            <person name="Ramirez L."/>
            <person name="Alfaro M."/>
            <person name="Sun H."/>
            <person name="Tritt A."/>
            <person name="Yoshinaga Y."/>
            <person name="Zwiers L.-H."/>
            <person name="Turgeon B."/>
            <person name="Goodwin S."/>
            <person name="Spatafora J."/>
            <person name="Crous P."/>
            <person name="Grigoriev I."/>
        </authorList>
    </citation>
    <scope>NUCLEOTIDE SEQUENCE</scope>
    <source>
        <strain evidence="18">CBS 121410</strain>
    </source>
</reference>
<evidence type="ECO:0000256" key="10">
    <source>
        <dbReference type="ARBA" id="ARBA00023004"/>
    </source>
</evidence>
<evidence type="ECO:0000256" key="6">
    <source>
        <dbReference type="ARBA" id="ARBA00022617"/>
    </source>
</evidence>
<dbReference type="GO" id="GO:0046872">
    <property type="term" value="F:metal ion binding"/>
    <property type="evidence" value="ECO:0007669"/>
    <property type="project" value="UniProtKB-KW"/>
</dbReference>
<dbReference type="Proteomes" id="UP000799776">
    <property type="component" value="Unassembled WGS sequence"/>
</dbReference>
<dbReference type="PANTHER" id="PTHR47669:SF1">
    <property type="entry name" value="PHOSPHATIDYLINOSITOL TRANSFER PROTEIN SFH5"/>
    <property type="match status" value="1"/>
</dbReference>
<name>A0A9P4HVF0_9PEZI</name>
<dbReference type="AlphaFoldDB" id="A0A9P4HVF0"/>
<comment type="caution">
    <text evidence="18">The sequence shown here is derived from an EMBL/GenBank/DDBJ whole genome shotgun (WGS) entry which is preliminary data.</text>
</comment>
<dbReference type="Gene3D" id="3.40.525.10">
    <property type="entry name" value="CRAL-TRIO lipid binding domain"/>
    <property type="match status" value="1"/>
</dbReference>
<evidence type="ECO:0000259" key="17">
    <source>
        <dbReference type="PROSITE" id="PS50191"/>
    </source>
</evidence>
<evidence type="ECO:0000256" key="3">
    <source>
        <dbReference type="ARBA" id="ARBA00006667"/>
    </source>
</evidence>
<dbReference type="SUPFAM" id="SSF46938">
    <property type="entry name" value="CRAL/TRIO N-terminal domain"/>
    <property type="match status" value="1"/>
</dbReference>
<dbReference type="EMBL" id="ML978723">
    <property type="protein sequence ID" value="KAF2086648.1"/>
    <property type="molecule type" value="Genomic_DNA"/>
</dbReference>
<keyword evidence="19" id="KW-1185">Reference proteome</keyword>
<evidence type="ECO:0000256" key="8">
    <source>
        <dbReference type="ARBA" id="ARBA00022824"/>
    </source>
</evidence>
<comment type="subcellular location">
    <subcellularLocation>
        <location evidence="15">Cytoplasm</location>
    </subcellularLocation>
    <subcellularLocation>
        <location evidence="2 15">Endoplasmic reticulum membrane</location>
        <topology evidence="2 15">Peripheral membrane protein</topology>
    </subcellularLocation>
    <subcellularLocation>
        <location evidence="15">Microsome membrane</location>
        <topology evidence="15">Peripheral membrane protein</topology>
    </subcellularLocation>
</comment>
<dbReference type="OrthoDB" id="75724at2759"/>
<keyword evidence="8 15" id="KW-0256">Endoplasmic reticulum</keyword>
<evidence type="ECO:0000256" key="5">
    <source>
        <dbReference type="ARBA" id="ARBA00022490"/>
    </source>
</evidence>
<evidence type="ECO:0000256" key="9">
    <source>
        <dbReference type="ARBA" id="ARBA00022848"/>
    </source>
</evidence>
<dbReference type="CDD" id="cd00170">
    <property type="entry name" value="SEC14"/>
    <property type="match status" value="1"/>
</dbReference>
<dbReference type="PROSITE" id="PS50191">
    <property type="entry name" value="CRAL_TRIO"/>
    <property type="match status" value="1"/>
</dbReference>
<keyword evidence="12 15" id="KW-0472">Membrane</keyword>
<gene>
    <name evidence="18" type="ORF">K490DRAFT_43620</name>
</gene>
<dbReference type="InterPro" id="IPR036273">
    <property type="entry name" value="CRAL/TRIO_N_dom_sf"/>
</dbReference>
<evidence type="ECO:0000256" key="14">
    <source>
        <dbReference type="ARBA" id="ARBA00024180"/>
    </source>
</evidence>
<comment type="cofactor">
    <cofactor evidence="1">
        <name>heme b</name>
        <dbReference type="ChEBI" id="CHEBI:60344"/>
    </cofactor>
</comment>
<dbReference type="GO" id="GO:0005886">
    <property type="term" value="C:plasma membrane"/>
    <property type="evidence" value="ECO:0007669"/>
    <property type="project" value="TreeGrafter"/>
</dbReference>
<keyword evidence="7" id="KW-0479">Metal-binding</keyword>
<keyword evidence="10" id="KW-0408">Iron</keyword>
<dbReference type="GO" id="GO:0017157">
    <property type="term" value="P:regulation of exocytosis"/>
    <property type="evidence" value="ECO:0007669"/>
    <property type="project" value="TreeGrafter"/>
</dbReference>
<evidence type="ECO:0000256" key="1">
    <source>
        <dbReference type="ARBA" id="ARBA00001970"/>
    </source>
</evidence>
<feature type="region of interest" description="Disordered" evidence="16">
    <location>
        <begin position="1"/>
        <end position="33"/>
    </location>
</feature>
<dbReference type="Pfam" id="PF00650">
    <property type="entry name" value="CRAL_TRIO"/>
    <property type="match status" value="1"/>
</dbReference>
<dbReference type="InterPro" id="IPR036865">
    <property type="entry name" value="CRAL-TRIO_dom_sf"/>
</dbReference>
<dbReference type="GO" id="GO:0043001">
    <property type="term" value="P:Golgi to plasma membrane protein transport"/>
    <property type="evidence" value="ECO:0007669"/>
    <property type="project" value="TreeGrafter"/>
</dbReference>
<comment type="similarity">
    <text evidence="3 15">Belongs to the SFH5 family.</text>
</comment>
<evidence type="ECO:0000256" key="2">
    <source>
        <dbReference type="ARBA" id="ARBA00004406"/>
    </source>
</evidence>
<dbReference type="GO" id="GO:0008526">
    <property type="term" value="F:phosphatidylinositol transfer activity"/>
    <property type="evidence" value="ECO:0007669"/>
    <property type="project" value="UniProtKB-UniRule"/>
</dbReference>
<dbReference type="GO" id="GO:0032541">
    <property type="term" value="C:cortical endoplasmic reticulum"/>
    <property type="evidence" value="ECO:0007669"/>
    <property type="project" value="TreeGrafter"/>
</dbReference>
<evidence type="ECO:0000256" key="13">
    <source>
        <dbReference type="ARBA" id="ARBA00024146"/>
    </source>
</evidence>
<keyword evidence="5 15" id="KW-0963">Cytoplasm</keyword>
<evidence type="ECO:0000256" key="12">
    <source>
        <dbReference type="ARBA" id="ARBA00023136"/>
    </source>
</evidence>
<feature type="compositionally biased region" description="Polar residues" evidence="16">
    <location>
        <begin position="1"/>
        <end position="18"/>
    </location>
</feature>
<dbReference type="InterPro" id="IPR042938">
    <property type="entry name" value="Sfh5"/>
</dbReference>
<evidence type="ECO:0000313" key="19">
    <source>
        <dbReference type="Proteomes" id="UP000799776"/>
    </source>
</evidence>
<keyword evidence="6" id="KW-0349">Heme</keyword>
<keyword evidence="11 15" id="KW-0445">Lipid transport</keyword>
<sequence>MSTSSSTRRSIADLQTGTPAAGETDGPVWPDLNEEHPLTELLNKLPDAVKEADGYNEVYGIILNPENPDFHTKLICQKFLRANHNFADKAREQLVDTLKWRKEFQPLKVKDEVFSREKFEGLGFVVELEGVGWTANKKDVVTFNVYGAVKDNKMTFGDGDAFIRWRVALMELSIAALNLSAASQPIPDWGAGPDPYQAIQVHDYLSVSFFRQDPHVKAASKKTIDLFQKVYPETLSRKYFVNVPTIMGWMFSAMKLFLSKDTVQKFTVLSSGDNLVEDLGEGVPVVYGGKARSLEEIGTETKLE</sequence>
<evidence type="ECO:0000313" key="18">
    <source>
        <dbReference type="EMBL" id="KAF2086648.1"/>
    </source>
</evidence>
<evidence type="ECO:0000256" key="4">
    <source>
        <dbReference type="ARBA" id="ARBA00022448"/>
    </source>
</evidence>
<dbReference type="InterPro" id="IPR001251">
    <property type="entry name" value="CRAL-TRIO_dom"/>
</dbReference>
<comment type="function">
    <text evidence="14">Non-classical phosphatidylinositol (PtdIns) transfer protein (PITP), which exhibits PtdIns-binding/transfer activity in the absence of detectable PtdCho-binding/transfer activity. Regulates PtdIns(4,5)P2 homeostasis at the plasma membrane. Heme-binding protein that may play a role in organic oxidant-induced stress responses.</text>
</comment>